<dbReference type="AlphaFoldDB" id="A0A2A2HD23"/>
<keyword evidence="1" id="KW-0472">Membrane</keyword>
<evidence type="ECO:0000313" key="2">
    <source>
        <dbReference type="EMBL" id="PAV07339.1"/>
    </source>
</evidence>
<reference evidence="2 4" key="2">
    <citation type="journal article" date="2017" name="BMC Genomics">
        <title>Genomic analysis of methanogenic archaea reveals a shift towards energy conservation.</title>
        <authorList>
            <person name="Gilmore S.P."/>
            <person name="Henske J.K."/>
            <person name="Sexton J.A."/>
            <person name="Solomon K.V."/>
            <person name="Seppala S."/>
            <person name="Yoo J.I."/>
            <person name="Huyett L.M."/>
            <person name="Pressman A."/>
            <person name="Cogan J.Z."/>
            <person name="Kivenson V."/>
            <person name="Peng X."/>
            <person name="Tan Y."/>
            <person name="Valentine D.L."/>
            <person name="O'Malley M.A."/>
        </authorList>
    </citation>
    <scope>NUCLEOTIDE SEQUENCE [LARGE SCALE GENOMIC DNA]</scope>
    <source>
        <strain evidence="2 4">1R-7</strain>
    </source>
</reference>
<dbReference type="RefSeq" id="WP_095608709.1">
    <property type="nucleotide sequence ID" value="NZ_LMVN01000019.1"/>
</dbReference>
<feature type="transmembrane region" description="Helical" evidence="1">
    <location>
        <begin position="7"/>
        <end position="31"/>
    </location>
</feature>
<proteinExistence type="predicted"/>
<evidence type="ECO:0000313" key="3">
    <source>
        <dbReference type="EMBL" id="PWL07914.1"/>
    </source>
</evidence>
<comment type="caution">
    <text evidence="2">The sequence shown here is derived from an EMBL/GenBank/DDBJ whole genome shotgun (WGS) entry which is preliminary data.</text>
</comment>
<reference evidence="3 5" key="1">
    <citation type="submission" date="2016-04" db="EMBL/GenBank/DDBJ databases">
        <title>Genome sequence of Methanosphaera cuniculi DSM 4103.</title>
        <authorList>
            <person name="Poehlein A."/>
            <person name="Seedorf H."/>
            <person name="Daniel R."/>
        </authorList>
    </citation>
    <scope>NUCLEOTIDE SEQUENCE [LARGE SCALE GENOMIC DNA]</scope>
    <source>
        <strain evidence="3 5">DSM 4103</strain>
    </source>
</reference>
<name>A0A2A2HD23_9EURY</name>
<dbReference type="Proteomes" id="UP000217528">
    <property type="component" value="Unassembled WGS sequence"/>
</dbReference>
<evidence type="ECO:0000313" key="4">
    <source>
        <dbReference type="Proteomes" id="UP000217528"/>
    </source>
</evidence>
<keyword evidence="1" id="KW-1133">Transmembrane helix</keyword>
<dbReference type="EMBL" id="LWMS01000042">
    <property type="protein sequence ID" value="PWL07914.1"/>
    <property type="molecule type" value="Genomic_DNA"/>
</dbReference>
<feature type="transmembrane region" description="Helical" evidence="1">
    <location>
        <begin position="115"/>
        <end position="134"/>
    </location>
</feature>
<sequence length="206" mass="23011">MSNLNELLAAVVLYSLFSYLLNLPDYFIGLLTAIVGSQISTILPHNFKTSFLVYIPLIILSFRCLNITVGLIIGYSASIFICLLSKRGCKLLYPIKSTTFIGPRNYLENDTKGDYAATTFLIVMALVSVIFSLFGNTIVDTLNETSDPSYYVNKMYEDTNNNYSGYDNGFIQYINIDASDDLNRNVTTTRTNNTTTTVVSEYSPPK</sequence>
<feature type="transmembrane region" description="Helical" evidence="1">
    <location>
        <begin position="51"/>
        <end position="84"/>
    </location>
</feature>
<gene>
    <name evidence="2" type="ORF">ASJ82_00390</name>
    <name evidence="3" type="ORF">MSCUN_11570</name>
</gene>
<organism evidence="2 4">
    <name type="scientific">Methanosphaera cuniculi</name>
    <dbReference type="NCBI Taxonomy" id="1077256"/>
    <lineage>
        <taxon>Archaea</taxon>
        <taxon>Methanobacteriati</taxon>
        <taxon>Methanobacteriota</taxon>
        <taxon>Methanomada group</taxon>
        <taxon>Methanobacteria</taxon>
        <taxon>Methanobacteriales</taxon>
        <taxon>Methanobacteriaceae</taxon>
        <taxon>Methanosphaera</taxon>
    </lineage>
</organism>
<evidence type="ECO:0000313" key="5">
    <source>
        <dbReference type="Proteomes" id="UP000246004"/>
    </source>
</evidence>
<keyword evidence="4" id="KW-1185">Reference proteome</keyword>
<dbReference type="Proteomes" id="UP000246004">
    <property type="component" value="Unassembled WGS sequence"/>
</dbReference>
<keyword evidence="1" id="KW-0812">Transmembrane</keyword>
<accession>A0A2A2HD23</accession>
<evidence type="ECO:0000256" key="1">
    <source>
        <dbReference type="SAM" id="Phobius"/>
    </source>
</evidence>
<protein>
    <submittedName>
        <fullName evidence="2">Uncharacterized protein</fullName>
    </submittedName>
</protein>
<dbReference type="EMBL" id="LMVN01000019">
    <property type="protein sequence ID" value="PAV07339.1"/>
    <property type="molecule type" value="Genomic_DNA"/>
</dbReference>